<dbReference type="STRING" id="70601.gene:9378977"/>
<feature type="transmembrane region" description="Helical" evidence="1">
    <location>
        <begin position="84"/>
        <end position="104"/>
    </location>
</feature>
<dbReference type="KEGG" id="pho:PH1964"/>
<evidence type="ECO:0000313" key="2">
    <source>
        <dbReference type="EMBL" id="BAA31091.1"/>
    </source>
</evidence>
<keyword evidence="1" id="KW-0472">Membrane</keyword>
<protein>
    <submittedName>
        <fullName evidence="2">Uncharacterized protein</fullName>
    </submittedName>
</protein>
<keyword evidence="1" id="KW-1133">Transmembrane helix</keyword>
<dbReference type="PIR" id="D71212">
    <property type="entry name" value="D71212"/>
</dbReference>
<gene>
    <name evidence="2" type="ordered locus">PH1964</name>
</gene>
<name>O57739_PYRHO</name>
<dbReference type="Proteomes" id="UP000000752">
    <property type="component" value="Chromosome"/>
</dbReference>
<reference evidence="2 3" key="1">
    <citation type="journal article" date="1998" name="DNA Res.">
        <title>Complete sequence and gene organization of the genome of a hyper-thermophilic archaebacterium, Pyrococcus horikoshii OT3.</title>
        <authorList>
            <person name="Kawarabayasi Y."/>
            <person name="Sawada M."/>
            <person name="Horikawa H."/>
            <person name="Haikawa Y."/>
            <person name="Hino Y."/>
            <person name="Yamamoto S."/>
            <person name="Sekine M."/>
            <person name="Baba S."/>
            <person name="Kosugi H."/>
            <person name="Hosoyama A."/>
            <person name="Nagai Y."/>
            <person name="Sakai M."/>
            <person name="Ogura K."/>
            <person name="Otuka R."/>
            <person name="Nakazawa H."/>
            <person name="Takamiya M."/>
            <person name="Ohfuku Y."/>
            <person name="Funahashi T."/>
            <person name="Tanaka T."/>
            <person name="Kudoh Y."/>
            <person name="Yamazaki J."/>
            <person name="Kushida N."/>
            <person name="Oguchi A."/>
            <person name="Aoki K."/>
            <person name="Nakamura Y."/>
            <person name="Robb T.F."/>
            <person name="Horikoshi K."/>
            <person name="Masuchi Y."/>
            <person name="Shizuya H."/>
            <person name="Kikuchi H."/>
        </authorList>
    </citation>
    <scope>NUCLEOTIDE SEQUENCE [LARGE SCALE GENOMIC DNA]</scope>
    <source>
        <strain evidence="3">ATCC 700860 / DSM 12428 / JCM 9974 / NBRC 100139 / OT-3</strain>
    </source>
</reference>
<proteinExistence type="predicted"/>
<dbReference type="EnsemblBacteria" id="BAA31091">
    <property type="protein sequence ID" value="BAA31091"/>
    <property type="gene ID" value="BAA31091"/>
</dbReference>
<sequence length="109" mass="12909">MKSSFSSNLNALMFLATSQVSLSVTLLNNSLPPGLSYYLIIFHDYFSPQDRHYNFSFYLPPFIRCPVCFRVKVFCFYSPFLFHIYNYQVGILPFFPSLVLYFEYSSRIY</sequence>
<evidence type="ECO:0000256" key="1">
    <source>
        <dbReference type="SAM" id="Phobius"/>
    </source>
</evidence>
<evidence type="ECO:0000313" key="3">
    <source>
        <dbReference type="Proteomes" id="UP000000752"/>
    </source>
</evidence>
<keyword evidence="1" id="KW-0812">Transmembrane</keyword>
<accession>O57739</accession>
<dbReference type="AlphaFoldDB" id="O57739"/>
<dbReference type="EMBL" id="BA000001">
    <property type="protein sequence ID" value="BAA31091.1"/>
    <property type="molecule type" value="Genomic_DNA"/>
</dbReference>
<organism evidence="2 3">
    <name type="scientific">Pyrococcus horikoshii (strain ATCC 700860 / DSM 12428 / JCM 9974 / NBRC 100139 / OT-3)</name>
    <dbReference type="NCBI Taxonomy" id="70601"/>
    <lineage>
        <taxon>Archaea</taxon>
        <taxon>Methanobacteriati</taxon>
        <taxon>Methanobacteriota</taxon>
        <taxon>Thermococci</taxon>
        <taxon>Thermococcales</taxon>
        <taxon>Thermococcaceae</taxon>
        <taxon>Pyrococcus</taxon>
    </lineage>
</organism>
<keyword evidence="3" id="KW-1185">Reference proteome</keyword>